<reference evidence="2 3" key="1">
    <citation type="submission" date="2017-05" db="EMBL/GenBank/DDBJ databases">
        <title>The draft genome of the hyperthermophilic archaeon 'Pyrodictium delaneyi strain Hulk', an iron and nitrate reducer, reveals the capacity for sulfate reduction.</title>
        <authorList>
            <person name="Demey L.M."/>
            <person name="Miller C."/>
            <person name="Manzella M."/>
            <person name="Reguera G."/>
            <person name="Kashefi K."/>
        </authorList>
    </citation>
    <scope>NUCLEOTIDE SEQUENCE [LARGE SCALE GENOMIC DNA]</scope>
    <source>
        <strain evidence="2 3">Hulk</strain>
    </source>
</reference>
<keyword evidence="1" id="KW-0472">Membrane</keyword>
<evidence type="ECO:0000313" key="2">
    <source>
        <dbReference type="EMBL" id="OWJ54232.1"/>
    </source>
</evidence>
<evidence type="ECO:0000313" key="3">
    <source>
        <dbReference type="Proteomes" id="UP000196694"/>
    </source>
</evidence>
<sequence length="72" mass="7562">MGHVFKQLKERLRAGFRRAAPAAAAALALAQTSTSTSGYDAVGTVVTMLIAVALPALILVSIVKMIMNHIRA</sequence>
<dbReference type="Proteomes" id="UP000196694">
    <property type="component" value="Unassembled WGS sequence"/>
</dbReference>
<proteinExistence type="predicted"/>
<name>A0A211YMF6_9CREN</name>
<comment type="caution">
    <text evidence="2">The sequence shown here is derived from an EMBL/GenBank/DDBJ whole genome shotgun (WGS) entry which is preliminary data.</text>
</comment>
<dbReference type="EMBL" id="NCQP01000006">
    <property type="protein sequence ID" value="OWJ54232.1"/>
    <property type="molecule type" value="Genomic_DNA"/>
</dbReference>
<gene>
    <name evidence="2" type="ORF">Pdsh_07000</name>
</gene>
<feature type="transmembrane region" description="Helical" evidence="1">
    <location>
        <begin position="48"/>
        <end position="67"/>
    </location>
</feature>
<keyword evidence="3" id="KW-1185">Reference proteome</keyword>
<dbReference type="AlphaFoldDB" id="A0A211YMF6"/>
<accession>A0A211YMF6</accession>
<protein>
    <submittedName>
        <fullName evidence="2">Uncharacterized protein</fullName>
    </submittedName>
</protein>
<evidence type="ECO:0000256" key="1">
    <source>
        <dbReference type="SAM" id="Phobius"/>
    </source>
</evidence>
<keyword evidence="1" id="KW-0812">Transmembrane</keyword>
<keyword evidence="1" id="KW-1133">Transmembrane helix</keyword>
<organism evidence="2 3">
    <name type="scientific">Pyrodictium delaneyi</name>
    <dbReference type="NCBI Taxonomy" id="1273541"/>
    <lineage>
        <taxon>Archaea</taxon>
        <taxon>Thermoproteota</taxon>
        <taxon>Thermoprotei</taxon>
        <taxon>Desulfurococcales</taxon>
        <taxon>Pyrodictiaceae</taxon>
        <taxon>Pyrodictium</taxon>
    </lineage>
</organism>